<dbReference type="OrthoDB" id="3234641at2"/>
<dbReference type="InterPro" id="IPR001611">
    <property type="entry name" value="Leu-rich_rpt"/>
</dbReference>
<evidence type="ECO:0000313" key="5">
    <source>
        <dbReference type="EMBL" id="RSX56127.1"/>
    </source>
</evidence>
<dbReference type="AlphaFoldDB" id="A0A430FTG6"/>
<proteinExistence type="predicted"/>
<protein>
    <submittedName>
        <fullName evidence="5">Internalin</fullName>
    </submittedName>
</protein>
<dbReference type="Proteomes" id="UP000287609">
    <property type="component" value="Unassembled WGS sequence"/>
</dbReference>
<evidence type="ECO:0000259" key="4">
    <source>
        <dbReference type="PROSITE" id="PS51272"/>
    </source>
</evidence>
<dbReference type="InterPro" id="IPR052574">
    <property type="entry name" value="CDIRP"/>
</dbReference>
<feature type="domain" description="SLH" evidence="4">
    <location>
        <begin position="502"/>
        <end position="569"/>
    </location>
</feature>
<name>A0A430FTG6_9BIFI</name>
<dbReference type="InterPro" id="IPR032675">
    <property type="entry name" value="LRR_dom_sf"/>
</dbReference>
<evidence type="ECO:0000256" key="2">
    <source>
        <dbReference type="ARBA" id="ARBA00022737"/>
    </source>
</evidence>
<feature type="signal peptide" evidence="3">
    <location>
        <begin position="1"/>
        <end position="32"/>
    </location>
</feature>
<dbReference type="PANTHER" id="PTHR47566">
    <property type="match status" value="1"/>
</dbReference>
<evidence type="ECO:0000313" key="6">
    <source>
        <dbReference type="Proteomes" id="UP000287609"/>
    </source>
</evidence>
<dbReference type="SUPFAM" id="SSF52058">
    <property type="entry name" value="L domain-like"/>
    <property type="match status" value="1"/>
</dbReference>
<organism evidence="5 6">
    <name type="scientific">Bifidobacterium dolichotidis</name>
    <dbReference type="NCBI Taxonomy" id="2306976"/>
    <lineage>
        <taxon>Bacteria</taxon>
        <taxon>Bacillati</taxon>
        <taxon>Actinomycetota</taxon>
        <taxon>Actinomycetes</taxon>
        <taxon>Bifidobacteriales</taxon>
        <taxon>Bifidobacteriaceae</taxon>
        <taxon>Bifidobacterium</taxon>
    </lineage>
</organism>
<dbReference type="PROSITE" id="PS51272">
    <property type="entry name" value="SLH"/>
    <property type="match status" value="3"/>
</dbReference>
<feature type="domain" description="SLH" evidence="4">
    <location>
        <begin position="576"/>
        <end position="643"/>
    </location>
</feature>
<sequence length="705" mass="78509">MKGNWSKRLLAFSAACLAVTLPITIGATVAIAEDGSSIPINATYFPDEVFRELVRDEWDANHDEMLTQAECEAVTIVSFDGSRNNGSTISTLQGIEFAPNVTYLDVSNNTIASLDVSQNLKLRTLLVRANKQIQHLDVSNLTNLEWIDATKTDLAELDVSHNAKLSNLAISSNRLETIDVSQNHELEELSATVSKMTSFDASPNPKLKYLNLSNGILSSLNVSQNPDLEELSVQNNQLGTLDLSANINLEGINIENNNLTSLTLPENSPLEDMQISNNKLPSIDVTGLPDLQDLDVTNNVLGSLDVSKNPQLKELRVKNNGVGSLDVSHNPELQLLDVENNGLKSLDITSNTKLRALFAQINHLTALDLSHNETLSYLFVYNNDLTFLDFPQTHNVYEENMGLIHAIVMNNPLLGMSYVYEPYYFETGSINDESRAYQTSQRQLDLVKVAPQLDPAKISNVQGGKLIGSVLIAQTYPGTVTYQYDMGQGKKWDAKVKFTETYNAVFTDVTDATPHQEHIYWLADHKISEGYKNTDDWYRFEPMTDVYRQDMAAFLRRLAVKNKIGDAATWKPTAADWKRFTDVSKQTPHAEDILWLAHAGISTGYKNAHGSTRFEPMTVVYRQDAAAFLHRLAKCAGKDGGVTPKQFSDVTVKTPHADDIAWLGGTGISTGYDNKNGTWRFEGMTHTYRQDMSAFLHRIDDYINQ</sequence>
<evidence type="ECO:0000256" key="1">
    <source>
        <dbReference type="ARBA" id="ARBA00022614"/>
    </source>
</evidence>
<gene>
    <name evidence="5" type="ORF">D2E26_0690</name>
</gene>
<keyword evidence="2" id="KW-0677">Repeat</keyword>
<keyword evidence="6" id="KW-1185">Reference proteome</keyword>
<dbReference type="EMBL" id="QXGM01000001">
    <property type="protein sequence ID" value="RSX56127.1"/>
    <property type="molecule type" value="Genomic_DNA"/>
</dbReference>
<dbReference type="GO" id="GO:0035591">
    <property type="term" value="F:signaling adaptor activity"/>
    <property type="evidence" value="ECO:0007669"/>
    <property type="project" value="TreeGrafter"/>
</dbReference>
<reference evidence="5 6" key="1">
    <citation type="submission" date="2018-09" db="EMBL/GenBank/DDBJ databases">
        <title>Characterization of the phylogenetic diversity of five novel species belonging to the genus Bifidobacterium.</title>
        <authorList>
            <person name="Lugli G.A."/>
            <person name="Duranti S."/>
            <person name="Milani C."/>
        </authorList>
    </citation>
    <scope>NUCLEOTIDE SEQUENCE [LARGE SCALE GENOMIC DNA]</scope>
    <source>
        <strain evidence="5 6">2036B</strain>
    </source>
</reference>
<dbReference type="RefSeq" id="WP_125963268.1">
    <property type="nucleotide sequence ID" value="NZ_QXGM01000001.1"/>
</dbReference>
<dbReference type="InterPro" id="IPR001119">
    <property type="entry name" value="SLH_dom"/>
</dbReference>
<dbReference type="PANTHER" id="PTHR47566:SF1">
    <property type="entry name" value="PROTEIN NUD1"/>
    <property type="match status" value="1"/>
</dbReference>
<evidence type="ECO:0000256" key="3">
    <source>
        <dbReference type="SAM" id="SignalP"/>
    </source>
</evidence>
<feature type="domain" description="SLH" evidence="4">
    <location>
        <begin position="644"/>
        <end position="705"/>
    </location>
</feature>
<accession>A0A430FTG6</accession>
<dbReference type="PROSITE" id="PS51450">
    <property type="entry name" value="LRR"/>
    <property type="match status" value="1"/>
</dbReference>
<keyword evidence="3" id="KW-0732">Signal</keyword>
<dbReference type="Gene3D" id="3.80.10.10">
    <property type="entry name" value="Ribonuclease Inhibitor"/>
    <property type="match status" value="2"/>
</dbReference>
<comment type="caution">
    <text evidence="5">The sequence shown here is derived from an EMBL/GenBank/DDBJ whole genome shotgun (WGS) entry which is preliminary data.</text>
</comment>
<feature type="chain" id="PRO_5019189746" evidence="3">
    <location>
        <begin position="33"/>
        <end position="705"/>
    </location>
</feature>
<keyword evidence="1" id="KW-0433">Leucine-rich repeat</keyword>